<gene>
    <name evidence="2" type="ORF">GZ085_14255</name>
</gene>
<dbReference type="CDD" id="cd06529">
    <property type="entry name" value="S24_LexA-like"/>
    <property type="match status" value="1"/>
</dbReference>
<evidence type="ECO:0000313" key="3">
    <source>
        <dbReference type="Proteomes" id="UP000483432"/>
    </source>
</evidence>
<feature type="domain" description="Peptidase S24/S26A/S26B/S26C" evidence="1">
    <location>
        <begin position="22"/>
        <end position="96"/>
    </location>
</feature>
<dbReference type="AlphaFoldDB" id="A0A7C9TB01"/>
<accession>A0A7C9TB01</accession>
<evidence type="ECO:0000313" key="2">
    <source>
        <dbReference type="EMBL" id="NDP49520.1"/>
    </source>
</evidence>
<proteinExistence type="predicted"/>
<protein>
    <submittedName>
        <fullName evidence="2">S24 family peptidase</fullName>
    </submittedName>
</protein>
<comment type="caution">
    <text evidence="2">The sequence shown here is derived from an EMBL/GenBank/DDBJ whole genome shotgun (WGS) entry which is preliminary data.</text>
</comment>
<dbReference type="Pfam" id="PF00717">
    <property type="entry name" value="Peptidase_S24"/>
    <property type="match status" value="1"/>
</dbReference>
<sequence>MDERTERKSIPIQAINEASNCSGGEPYALMVLGDSMMPEFAQGEIIVVEPSGLVKDGSYVVAFVNDEYIFRQMVQHEDGWMLKPLNPLYENIPVADIDVAKGVVIMKKRPGKRSEQKSYV</sequence>
<dbReference type="InterPro" id="IPR039418">
    <property type="entry name" value="LexA-like"/>
</dbReference>
<dbReference type="SUPFAM" id="SSF51306">
    <property type="entry name" value="LexA/Signal peptidase"/>
    <property type="match status" value="1"/>
</dbReference>
<name>A0A7C9TB01_9PROT</name>
<reference evidence="2 3" key="1">
    <citation type="submission" date="2019-09" db="EMBL/GenBank/DDBJ databases">
        <title>H2 Metabolism Revealed by Metagenomic Analysis in Subglacial Sediment of East Antarctica.</title>
        <authorList>
            <person name="Yang Z."/>
            <person name="Zhang Y."/>
            <person name="Lv Y."/>
            <person name="Yan W."/>
            <person name="Xiao X."/>
            <person name="Sun B."/>
            <person name="Ma H."/>
        </authorList>
    </citation>
    <scope>NUCLEOTIDE SEQUENCE [LARGE SCALE GENOMIC DNA]</scope>
    <source>
        <strain evidence="2">Bin2_2</strain>
    </source>
</reference>
<dbReference type="InterPro" id="IPR015927">
    <property type="entry name" value="Peptidase_S24_S26A/B/C"/>
</dbReference>
<evidence type="ECO:0000259" key="1">
    <source>
        <dbReference type="Pfam" id="PF00717"/>
    </source>
</evidence>
<organism evidence="2 3">
    <name type="scientific">Sulfuriferula multivorans</name>
    <dbReference type="NCBI Taxonomy" id="1559896"/>
    <lineage>
        <taxon>Bacteria</taxon>
        <taxon>Pseudomonadati</taxon>
        <taxon>Pseudomonadota</taxon>
        <taxon>Betaproteobacteria</taxon>
        <taxon>Nitrosomonadales</taxon>
        <taxon>Sulfuricellaceae</taxon>
        <taxon>Sulfuriferula</taxon>
    </lineage>
</organism>
<dbReference type="EMBL" id="JAAFGW010000292">
    <property type="protein sequence ID" value="NDP49520.1"/>
    <property type="molecule type" value="Genomic_DNA"/>
</dbReference>
<dbReference type="Gene3D" id="2.10.109.10">
    <property type="entry name" value="Umud Fragment, subunit A"/>
    <property type="match status" value="1"/>
</dbReference>
<dbReference type="Proteomes" id="UP000483432">
    <property type="component" value="Unassembled WGS sequence"/>
</dbReference>
<dbReference type="InterPro" id="IPR036286">
    <property type="entry name" value="LexA/Signal_pep-like_sf"/>
</dbReference>